<name>A0AB33TYF5_NEIME</name>
<gene>
    <name evidence="1" type="ORF">ERS514591_02045</name>
</gene>
<sequence>MAQYLREIGITGIQTVSGDYNIALPYLKAAKVSCLILRLACRQSGTGSIDKTTTIDCNPCRIGNNDFCTSSAHFNIAIHL</sequence>
<protein>
    <submittedName>
        <fullName evidence="1">Uncharacterized protein</fullName>
    </submittedName>
</protein>
<dbReference type="EMBL" id="FEVP01000043">
    <property type="protein sequence ID" value="CWQ16880.1"/>
    <property type="molecule type" value="Genomic_DNA"/>
</dbReference>
<evidence type="ECO:0000313" key="2">
    <source>
        <dbReference type="Proteomes" id="UP000072443"/>
    </source>
</evidence>
<dbReference type="AlphaFoldDB" id="A0AB33TYF5"/>
<reference evidence="1 2" key="1">
    <citation type="submission" date="2016-02" db="EMBL/GenBank/DDBJ databases">
        <authorList>
            <consortium name="Pathogen Informatics"/>
        </authorList>
    </citation>
    <scope>NUCLEOTIDE SEQUENCE [LARGE SCALE GENOMIC DNA]</scope>
    <source>
        <strain evidence="1 2">2842STDY5881269</strain>
    </source>
</reference>
<accession>A0AB33TYF5</accession>
<evidence type="ECO:0000313" key="1">
    <source>
        <dbReference type="EMBL" id="CWQ16880.1"/>
    </source>
</evidence>
<dbReference type="Proteomes" id="UP000072443">
    <property type="component" value="Unassembled WGS sequence"/>
</dbReference>
<proteinExistence type="predicted"/>
<organism evidence="1 2">
    <name type="scientific">Neisseria meningitidis</name>
    <dbReference type="NCBI Taxonomy" id="487"/>
    <lineage>
        <taxon>Bacteria</taxon>
        <taxon>Pseudomonadati</taxon>
        <taxon>Pseudomonadota</taxon>
        <taxon>Betaproteobacteria</taxon>
        <taxon>Neisseriales</taxon>
        <taxon>Neisseriaceae</taxon>
        <taxon>Neisseria</taxon>
    </lineage>
</organism>
<comment type="caution">
    <text evidence="1">The sequence shown here is derived from an EMBL/GenBank/DDBJ whole genome shotgun (WGS) entry which is preliminary data.</text>
</comment>